<dbReference type="Gene3D" id="2.30.29.30">
    <property type="entry name" value="Pleckstrin-homology domain (PH domain)/Phosphotyrosine-binding domain (PTB)"/>
    <property type="match status" value="1"/>
</dbReference>
<dbReference type="GO" id="GO:0000814">
    <property type="term" value="C:ESCRT II complex"/>
    <property type="evidence" value="ECO:0007669"/>
    <property type="project" value="UniProtKB-UniRule"/>
</dbReference>
<protein>
    <recommendedName>
        <fullName evidence="2 7">Vacuolar protein-sorting-associated protein 36</fullName>
    </recommendedName>
    <alternativeName>
        <fullName evidence="6 7">ESCRT-II complex subunit VPS36</fullName>
    </alternativeName>
</protein>
<dbReference type="FunFam" id="2.30.29.30:FF:000600">
    <property type="entry name" value="CRE-TAG-318 protein"/>
    <property type="match status" value="1"/>
</dbReference>
<evidence type="ECO:0000256" key="1">
    <source>
        <dbReference type="ARBA" id="ARBA00009697"/>
    </source>
</evidence>
<evidence type="ECO:0000256" key="6">
    <source>
        <dbReference type="ARBA" id="ARBA00030114"/>
    </source>
</evidence>
<comment type="subcellular location">
    <subcellularLocation>
        <location evidence="7">Cytoplasm</location>
    </subcellularLocation>
    <subcellularLocation>
        <location evidence="7">Endosome</location>
    </subcellularLocation>
</comment>
<dbReference type="SUPFAM" id="SSF50729">
    <property type="entry name" value="PH domain-like"/>
    <property type="match status" value="1"/>
</dbReference>
<dbReference type="InterPro" id="IPR011993">
    <property type="entry name" value="PH-like_dom_sf"/>
</dbReference>
<dbReference type="InterPro" id="IPR036390">
    <property type="entry name" value="WH_DNA-bd_sf"/>
</dbReference>
<sequence>MDRITWYQQGESLEDLLCQAGNVGIYDGDLKQSAFEQGTASLTLQRIIWADSHDPDCRLVLHHSLVTKIDKHHKSMFSKGGKIIVHLDKPPSKIHNGPVQNSTFNSLRLVFKSGGEDEFYKKYMEALSRQTWKRNSSSSSSGGSRSSSNANNHHQSSFNTPNTTTTTTSSSSRVVGIGGIERRINEHHARTHENISQAFEDMSRLMDQAKEMVAMSKSITEKLRAKKGTDINDDETVKFKSYLLSLGVADPVTKSTFGNGAKYFEKLAQEICYILETPIREAGGMITLPEAYCRINRARGTELISPEDLLNACLKLENLKLNIILHKFDSDVYVLQLKEKSIESTVDETYEVVSKFEGITPSQLSKYIGISVILAKERLIAAEVEGRIVRDDSVEGLAFYKNKFLECVN</sequence>
<dbReference type="WBParaSite" id="SSTP_0000039600.1">
    <property type="protein sequence ID" value="SSTP_0000039600.1"/>
    <property type="gene ID" value="SSTP_0000039600"/>
</dbReference>
<dbReference type="FunFam" id="1.10.10.10:FF:000416">
    <property type="entry name" value="Vacuolar protein-sorting-associated protein 36"/>
    <property type="match status" value="1"/>
</dbReference>
<evidence type="ECO:0000313" key="11">
    <source>
        <dbReference type="WBParaSite" id="SSTP_0000039600.1"/>
    </source>
</evidence>
<dbReference type="WBParaSite" id="TCONS_00009302.p1">
    <property type="protein sequence ID" value="TCONS_00009302.p1"/>
    <property type="gene ID" value="XLOC_007130"/>
</dbReference>
<dbReference type="InterPro" id="IPR021648">
    <property type="entry name" value="GLUE_dom"/>
</dbReference>
<dbReference type="PROSITE" id="PS51495">
    <property type="entry name" value="GLUE"/>
    <property type="match status" value="1"/>
</dbReference>
<dbReference type="Pfam" id="PF11605">
    <property type="entry name" value="Vps36_ESCRT-II"/>
    <property type="match status" value="1"/>
</dbReference>
<dbReference type="Gene3D" id="6.10.140.260">
    <property type="match status" value="1"/>
</dbReference>
<evidence type="ECO:0000256" key="3">
    <source>
        <dbReference type="ARBA" id="ARBA00022448"/>
    </source>
</evidence>
<dbReference type="Gene3D" id="1.10.10.10">
    <property type="entry name" value="Winged helix-like DNA-binding domain superfamily/Winged helix DNA-binding domain"/>
    <property type="match status" value="2"/>
</dbReference>
<evidence type="ECO:0000256" key="2">
    <source>
        <dbReference type="ARBA" id="ARBA00017953"/>
    </source>
</evidence>
<dbReference type="SUPFAM" id="SSF46785">
    <property type="entry name" value="Winged helix' DNA-binding domain"/>
    <property type="match status" value="2"/>
</dbReference>
<dbReference type="GO" id="GO:0043328">
    <property type="term" value="P:protein transport to vacuole involved in ubiquitin-dependent protein catabolic process via the multivesicular body sorting pathway"/>
    <property type="evidence" value="ECO:0007669"/>
    <property type="project" value="UniProtKB-UniRule"/>
</dbReference>
<reference evidence="11" key="1">
    <citation type="submission" date="2015-08" db="UniProtKB">
        <authorList>
            <consortium name="WormBaseParasite"/>
        </authorList>
    </citation>
    <scope>IDENTIFICATION</scope>
</reference>
<feature type="domain" description="GLUE N-terminal" evidence="9">
    <location>
        <begin position="1"/>
        <end position="139"/>
    </location>
</feature>
<comment type="subunit">
    <text evidence="7">Component of the endosomal sorting complex required for transport II (ESCRT-II).</text>
</comment>
<keyword evidence="10" id="KW-1185">Reference proteome</keyword>
<keyword evidence="4 7" id="KW-0963">Cytoplasm</keyword>
<dbReference type="STRING" id="6248.A0A0K0DT35"/>
<evidence type="ECO:0000256" key="7">
    <source>
        <dbReference type="RuleBase" id="RU367095"/>
    </source>
</evidence>
<dbReference type="GO" id="GO:0043130">
    <property type="term" value="F:ubiquitin binding"/>
    <property type="evidence" value="ECO:0007669"/>
    <property type="project" value="UniProtKB-UniRule"/>
</dbReference>
<accession>A0A0K0DT35</accession>
<dbReference type="Proteomes" id="UP000035681">
    <property type="component" value="Unplaced"/>
</dbReference>
<proteinExistence type="inferred from homology"/>
<keyword evidence="7" id="KW-0967">Endosome</keyword>
<evidence type="ECO:0000259" key="9">
    <source>
        <dbReference type="PROSITE" id="PS51495"/>
    </source>
</evidence>
<evidence type="ECO:0000256" key="8">
    <source>
        <dbReference type="SAM" id="MobiDB-lite"/>
    </source>
</evidence>
<feature type="compositionally biased region" description="Low complexity" evidence="8">
    <location>
        <begin position="134"/>
        <end position="172"/>
    </location>
</feature>
<dbReference type="InterPro" id="IPR036388">
    <property type="entry name" value="WH-like_DNA-bd_sf"/>
</dbReference>
<dbReference type="InterPro" id="IPR040608">
    <property type="entry name" value="Snf8/Vps36"/>
</dbReference>
<name>A0A0K0DT35_STRER</name>
<dbReference type="GO" id="GO:0032266">
    <property type="term" value="F:phosphatidylinositol-3-phosphate binding"/>
    <property type="evidence" value="ECO:0007669"/>
    <property type="project" value="UniProtKB-UniRule"/>
</dbReference>
<keyword evidence="3 7" id="KW-0813">Transport</keyword>
<organism evidence="11">
    <name type="scientific">Strongyloides stercoralis</name>
    <name type="common">Threadworm</name>
    <dbReference type="NCBI Taxonomy" id="6248"/>
    <lineage>
        <taxon>Eukaryota</taxon>
        <taxon>Metazoa</taxon>
        <taxon>Ecdysozoa</taxon>
        <taxon>Nematoda</taxon>
        <taxon>Chromadorea</taxon>
        <taxon>Rhabditida</taxon>
        <taxon>Tylenchina</taxon>
        <taxon>Panagrolaimomorpha</taxon>
        <taxon>Strongyloidoidea</taxon>
        <taxon>Strongyloididae</taxon>
        <taxon>Strongyloides</taxon>
    </lineage>
</organism>
<dbReference type="GO" id="GO:0031902">
    <property type="term" value="C:late endosome membrane"/>
    <property type="evidence" value="ECO:0007669"/>
    <property type="project" value="UniProtKB-UniRule"/>
</dbReference>
<evidence type="ECO:0000313" key="10">
    <source>
        <dbReference type="Proteomes" id="UP000035681"/>
    </source>
</evidence>
<dbReference type="Pfam" id="PF04157">
    <property type="entry name" value="EAP30"/>
    <property type="match status" value="1"/>
</dbReference>
<dbReference type="InterPro" id="IPR037855">
    <property type="entry name" value="Vps36"/>
</dbReference>
<evidence type="ECO:0000256" key="5">
    <source>
        <dbReference type="ARBA" id="ARBA00022927"/>
    </source>
</evidence>
<dbReference type="PANTHER" id="PTHR13128">
    <property type="entry name" value="VACUOLAR PROTEIN-SORTING-ASSOCIATED PROTEIN 36"/>
    <property type="match status" value="1"/>
</dbReference>
<evidence type="ECO:0000256" key="4">
    <source>
        <dbReference type="ARBA" id="ARBA00022490"/>
    </source>
</evidence>
<dbReference type="AlphaFoldDB" id="A0A0K0DT35"/>
<comment type="function">
    <text evidence="7">Component of the ESCRT-II complex (endosomal sorting complex required for transport II), which is required for multivesicular body (MVB) formation and sorting of endosomal cargo proteins into MVBs.</text>
</comment>
<dbReference type="PANTHER" id="PTHR13128:SF12">
    <property type="entry name" value="VACUOLAR PROTEIN-SORTING-ASSOCIATED PROTEIN 36"/>
    <property type="match status" value="1"/>
</dbReference>
<comment type="similarity">
    <text evidence="1 7">Belongs to the VPS36 family.</text>
</comment>
<keyword evidence="5 7" id="KW-0653">Protein transport</keyword>
<feature type="region of interest" description="Disordered" evidence="8">
    <location>
        <begin position="131"/>
        <end position="174"/>
    </location>
</feature>